<accession>W4JRJ3</accession>
<dbReference type="KEGG" id="hir:HETIRDRAFT_330167"/>
<dbReference type="AlphaFoldDB" id="W4JRJ3"/>
<gene>
    <name evidence="1" type="ORF">HETIRDRAFT_330167</name>
</gene>
<organism evidence="1 2">
    <name type="scientific">Heterobasidion irregulare (strain TC 32-1)</name>
    <dbReference type="NCBI Taxonomy" id="747525"/>
    <lineage>
        <taxon>Eukaryota</taxon>
        <taxon>Fungi</taxon>
        <taxon>Dikarya</taxon>
        <taxon>Basidiomycota</taxon>
        <taxon>Agaricomycotina</taxon>
        <taxon>Agaricomycetes</taxon>
        <taxon>Russulales</taxon>
        <taxon>Bondarzewiaceae</taxon>
        <taxon>Heterobasidion</taxon>
        <taxon>Heterobasidion annosum species complex</taxon>
    </lineage>
</organism>
<dbReference type="EMBL" id="KI925465">
    <property type="protein sequence ID" value="ETW76084.1"/>
    <property type="molecule type" value="Genomic_DNA"/>
</dbReference>
<reference evidence="1 2" key="1">
    <citation type="journal article" date="2012" name="New Phytol.">
        <title>Insight into trade-off between wood decay and parasitism from the genome of a fungal forest pathogen.</title>
        <authorList>
            <person name="Olson A."/>
            <person name="Aerts A."/>
            <person name="Asiegbu F."/>
            <person name="Belbahri L."/>
            <person name="Bouzid O."/>
            <person name="Broberg A."/>
            <person name="Canback B."/>
            <person name="Coutinho P.M."/>
            <person name="Cullen D."/>
            <person name="Dalman K."/>
            <person name="Deflorio G."/>
            <person name="van Diepen L.T."/>
            <person name="Dunand C."/>
            <person name="Duplessis S."/>
            <person name="Durling M."/>
            <person name="Gonthier P."/>
            <person name="Grimwood J."/>
            <person name="Fossdal C.G."/>
            <person name="Hansson D."/>
            <person name="Henrissat B."/>
            <person name="Hietala A."/>
            <person name="Himmelstrand K."/>
            <person name="Hoffmeister D."/>
            <person name="Hogberg N."/>
            <person name="James T.Y."/>
            <person name="Karlsson M."/>
            <person name="Kohler A."/>
            <person name="Kues U."/>
            <person name="Lee Y.H."/>
            <person name="Lin Y.C."/>
            <person name="Lind M."/>
            <person name="Lindquist E."/>
            <person name="Lombard V."/>
            <person name="Lucas S."/>
            <person name="Lunden K."/>
            <person name="Morin E."/>
            <person name="Murat C."/>
            <person name="Park J."/>
            <person name="Raffaello T."/>
            <person name="Rouze P."/>
            <person name="Salamov A."/>
            <person name="Schmutz J."/>
            <person name="Solheim H."/>
            <person name="Stahlberg J."/>
            <person name="Velez H."/>
            <person name="de Vries R.P."/>
            <person name="Wiebenga A."/>
            <person name="Woodward S."/>
            <person name="Yakovlev I."/>
            <person name="Garbelotto M."/>
            <person name="Martin F."/>
            <person name="Grigoriev I.V."/>
            <person name="Stenlid J."/>
        </authorList>
    </citation>
    <scope>NUCLEOTIDE SEQUENCE [LARGE SCALE GENOMIC DNA]</scope>
    <source>
        <strain evidence="1 2">TC 32-1</strain>
    </source>
</reference>
<sequence>MCFRLVSALREGAGAGCRASIYDSRERPSYRIRARRRQLCLWGERRAVCSVFLRSLSPIVLYFHDCV</sequence>
<dbReference type="OrthoDB" id="586585at2759"/>
<dbReference type="GeneID" id="20671555"/>
<name>W4JRJ3_HETIT</name>
<dbReference type="RefSeq" id="XP_009552305.1">
    <property type="nucleotide sequence ID" value="XM_009554010.1"/>
</dbReference>
<dbReference type="HOGENOM" id="CLU_2812692_0_0_1"/>
<dbReference type="Proteomes" id="UP000030671">
    <property type="component" value="Unassembled WGS sequence"/>
</dbReference>
<evidence type="ECO:0000313" key="1">
    <source>
        <dbReference type="EMBL" id="ETW76084.1"/>
    </source>
</evidence>
<evidence type="ECO:0000313" key="2">
    <source>
        <dbReference type="Proteomes" id="UP000030671"/>
    </source>
</evidence>
<protein>
    <submittedName>
        <fullName evidence="1">Uncharacterized protein</fullName>
    </submittedName>
</protein>
<proteinExistence type="predicted"/>
<keyword evidence="2" id="KW-1185">Reference proteome</keyword>
<dbReference type="InParanoid" id="W4JRJ3"/>